<sequence length="244" mass="27029">MASQSTHHPMLAQESKRPQARPRFPKTRVAYELPATIKSIQAGWQATFQSSSIIAALFTVIQSIFLSFFSGVRKASPNPDSAGMQALLVFTYLAFFFSLSATFSSLLLTDELGEVQVRASQRESWLGPPEDLVIHEDPSKLLNHFGARKTWRPVMWHCTSLDTLVSVAVDLKGWNFCRVFDAHVGIPLFDWANARIRMGYGDLGNCNRHVLHCIDMLAPAPIDSSIPVVQAGLIEPDSLWGGTT</sequence>
<feature type="transmembrane region" description="Helical" evidence="2">
    <location>
        <begin position="53"/>
        <end position="72"/>
    </location>
</feature>
<keyword evidence="4" id="KW-1185">Reference proteome</keyword>
<comment type="caution">
    <text evidence="3">The sequence shown here is derived from an EMBL/GenBank/DDBJ whole genome shotgun (WGS) entry which is preliminary data.</text>
</comment>
<evidence type="ECO:0008006" key="5">
    <source>
        <dbReference type="Google" id="ProtNLM"/>
    </source>
</evidence>
<evidence type="ECO:0000313" key="4">
    <source>
        <dbReference type="Proteomes" id="UP000383932"/>
    </source>
</evidence>
<keyword evidence="2" id="KW-1133">Transmembrane helix</keyword>
<dbReference type="AlphaFoldDB" id="A0A5N5QPQ3"/>
<reference evidence="3 4" key="1">
    <citation type="journal article" date="2019" name="Fungal Biol. Biotechnol.">
        <title>Draft genome sequence of fastidious pathogen Ceratobasidium theobromae, which causes vascular-streak dieback in Theobroma cacao.</title>
        <authorList>
            <person name="Ali S.S."/>
            <person name="Asman A."/>
            <person name="Shao J."/>
            <person name="Firmansyah A.P."/>
            <person name="Susilo A.W."/>
            <person name="Rosmana A."/>
            <person name="McMahon P."/>
            <person name="Junaid M."/>
            <person name="Guest D."/>
            <person name="Kheng T.Y."/>
            <person name="Meinhardt L.W."/>
            <person name="Bailey B.A."/>
        </authorList>
    </citation>
    <scope>NUCLEOTIDE SEQUENCE [LARGE SCALE GENOMIC DNA]</scope>
    <source>
        <strain evidence="3 4">CT2</strain>
    </source>
</reference>
<feature type="transmembrane region" description="Helical" evidence="2">
    <location>
        <begin position="84"/>
        <end position="108"/>
    </location>
</feature>
<dbReference type="Proteomes" id="UP000383932">
    <property type="component" value="Unassembled WGS sequence"/>
</dbReference>
<organism evidence="3 4">
    <name type="scientific">Ceratobasidium theobromae</name>
    <dbReference type="NCBI Taxonomy" id="1582974"/>
    <lineage>
        <taxon>Eukaryota</taxon>
        <taxon>Fungi</taxon>
        <taxon>Dikarya</taxon>
        <taxon>Basidiomycota</taxon>
        <taxon>Agaricomycotina</taxon>
        <taxon>Agaricomycetes</taxon>
        <taxon>Cantharellales</taxon>
        <taxon>Ceratobasidiaceae</taxon>
        <taxon>Ceratobasidium</taxon>
    </lineage>
</organism>
<accession>A0A5N5QPQ3</accession>
<dbReference type="EMBL" id="SSOP01000045">
    <property type="protein sequence ID" value="KAB5593136.1"/>
    <property type="molecule type" value="Genomic_DNA"/>
</dbReference>
<gene>
    <name evidence="3" type="ORF">CTheo_3438</name>
</gene>
<evidence type="ECO:0000313" key="3">
    <source>
        <dbReference type="EMBL" id="KAB5593136.1"/>
    </source>
</evidence>
<keyword evidence="2" id="KW-0812">Transmembrane</keyword>
<keyword evidence="2" id="KW-0472">Membrane</keyword>
<evidence type="ECO:0000256" key="1">
    <source>
        <dbReference type="SAM" id="MobiDB-lite"/>
    </source>
</evidence>
<name>A0A5N5QPQ3_9AGAM</name>
<protein>
    <recommendedName>
        <fullName evidence="5">Transmembrane protein</fullName>
    </recommendedName>
</protein>
<dbReference type="OrthoDB" id="3225366at2759"/>
<feature type="region of interest" description="Disordered" evidence="1">
    <location>
        <begin position="1"/>
        <end position="23"/>
    </location>
</feature>
<evidence type="ECO:0000256" key="2">
    <source>
        <dbReference type="SAM" id="Phobius"/>
    </source>
</evidence>
<proteinExistence type="predicted"/>